<accession>A0A9P6AMU2</accession>
<dbReference type="SUPFAM" id="SSF53098">
    <property type="entry name" value="Ribonuclease H-like"/>
    <property type="match status" value="1"/>
</dbReference>
<dbReference type="AlphaFoldDB" id="A0A9P6AMU2"/>
<dbReference type="EMBL" id="MU129059">
    <property type="protein sequence ID" value="KAF9508442.1"/>
    <property type="molecule type" value="Genomic_DNA"/>
</dbReference>
<comment type="caution">
    <text evidence="1">The sequence shown here is derived from an EMBL/GenBank/DDBJ whole genome shotgun (WGS) entry which is preliminary data.</text>
</comment>
<sequence>FSGHLNFGTDAWSSPNHQALVAFTVHYASKGKVESFLLDVIEVAKSHSGKNLAKAFHSILVDFGITHKVCVLFIIPLTTS</sequence>
<dbReference type="OrthoDB" id="2687121at2759"/>
<reference evidence="1" key="1">
    <citation type="journal article" date="2020" name="Nat. Commun.">
        <title>Large-scale genome sequencing of mycorrhizal fungi provides insights into the early evolution of symbiotic traits.</title>
        <authorList>
            <person name="Miyauchi S."/>
            <person name="Kiss E."/>
            <person name="Kuo A."/>
            <person name="Drula E."/>
            <person name="Kohler A."/>
            <person name="Sanchez-Garcia M."/>
            <person name="Morin E."/>
            <person name="Andreopoulos B."/>
            <person name="Barry K.W."/>
            <person name="Bonito G."/>
            <person name="Buee M."/>
            <person name="Carver A."/>
            <person name="Chen C."/>
            <person name="Cichocki N."/>
            <person name="Clum A."/>
            <person name="Culley D."/>
            <person name="Crous P.W."/>
            <person name="Fauchery L."/>
            <person name="Girlanda M."/>
            <person name="Hayes R.D."/>
            <person name="Keri Z."/>
            <person name="LaButti K."/>
            <person name="Lipzen A."/>
            <person name="Lombard V."/>
            <person name="Magnuson J."/>
            <person name="Maillard F."/>
            <person name="Murat C."/>
            <person name="Nolan M."/>
            <person name="Ohm R.A."/>
            <person name="Pangilinan J."/>
            <person name="Pereira M.F."/>
            <person name="Perotto S."/>
            <person name="Peter M."/>
            <person name="Pfister S."/>
            <person name="Riley R."/>
            <person name="Sitrit Y."/>
            <person name="Stielow J.B."/>
            <person name="Szollosi G."/>
            <person name="Zifcakova L."/>
            <person name="Stursova M."/>
            <person name="Spatafora J.W."/>
            <person name="Tedersoo L."/>
            <person name="Vaario L.M."/>
            <person name="Yamada A."/>
            <person name="Yan M."/>
            <person name="Wang P."/>
            <person name="Xu J."/>
            <person name="Bruns T."/>
            <person name="Baldrian P."/>
            <person name="Vilgalys R."/>
            <person name="Dunand C."/>
            <person name="Henrissat B."/>
            <person name="Grigoriev I.V."/>
            <person name="Hibbett D."/>
            <person name="Nagy L.G."/>
            <person name="Martin F.M."/>
        </authorList>
    </citation>
    <scope>NUCLEOTIDE SEQUENCE</scope>
    <source>
        <strain evidence="1">UP504</strain>
    </source>
</reference>
<evidence type="ECO:0000313" key="1">
    <source>
        <dbReference type="EMBL" id="KAF9508442.1"/>
    </source>
</evidence>
<keyword evidence="2" id="KW-1185">Reference proteome</keyword>
<gene>
    <name evidence="1" type="ORF">BS47DRAFT_1302919</name>
</gene>
<evidence type="ECO:0000313" key="2">
    <source>
        <dbReference type="Proteomes" id="UP000886523"/>
    </source>
</evidence>
<feature type="non-terminal residue" evidence="1">
    <location>
        <position position="1"/>
    </location>
</feature>
<name>A0A9P6AMU2_9AGAM</name>
<organism evidence="1 2">
    <name type="scientific">Hydnum rufescens UP504</name>
    <dbReference type="NCBI Taxonomy" id="1448309"/>
    <lineage>
        <taxon>Eukaryota</taxon>
        <taxon>Fungi</taxon>
        <taxon>Dikarya</taxon>
        <taxon>Basidiomycota</taxon>
        <taxon>Agaricomycotina</taxon>
        <taxon>Agaricomycetes</taxon>
        <taxon>Cantharellales</taxon>
        <taxon>Hydnaceae</taxon>
        <taxon>Hydnum</taxon>
    </lineage>
</organism>
<protein>
    <submittedName>
        <fullName evidence="1">Uncharacterized protein</fullName>
    </submittedName>
</protein>
<dbReference type="Proteomes" id="UP000886523">
    <property type="component" value="Unassembled WGS sequence"/>
</dbReference>
<proteinExistence type="predicted"/>
<dbReference type="InterPro" id="IPR012337">
    <property type="entry name" value="RNaseH-like_sf"/>
</dbReference>